<dbReference type="Proteomes" id="UP001303222">
    <property type="component" value="Unassembled WGS sequence"/>
</dbReference>
<feature type="compositionally biased region" description="Low complexity" evidence="1">
    <location>
        <begin position="144"/>
        <end position="155"/>
    </location>
</feature>
<feature type="compositionally biased region" description="Basic and acidic residues" evidence="1">
    <location>
        <begin position="156"/>
        <end position="176"/>
    </location>
</feature>
<accession>A0AAN6NL64</accession>
<reference evidence="2" key="1">
    <citation type="journal article" date="2023" name="Mol. Phylogenet. Evol.">
        <title>Genome-scale phylogeny and comparative genomics of the fungal order Sordariales.</title>
        <authorList>
            <person name="Hensen N."/>
            <person name="Bonometti L."/>
            <person name="Westerberg I."/>
            <person name="Brannstrom I.O."/>
            <person name="Guillou S."/>
            <person name="Cros-Aarteil S."/>
            <person name="Calhoun S."/>
            <person name="Haridas S."/>
            <person name="Kuo A."/>
            <person name="Mondo S."/>
            <person name="Pangilinan J."/>
            <person name="Riley R."/>
            <person name="LaButti K."/>
            <person name="Andreopoulos B."/>
            <person name="Lipzen A."/>
            <person name="Chen C."/>
            <person name="Yan M."/>
            <person name="Daum C."/>
            <person name="Ng V."/>
            <person name="Clum A."/>
            <person name="Steindorff A."/>
            <person name="Ohm R.A."/>
            <person name="Martin F."/>
            <person name="Silar P."/>
            <person name="Natvig D.O."/>
            <person name="Lalanne C."/>
            <person name="Gautier V."/>
            <person name="Ament-Velasquez S.L."/>
            <person name="Kruys A."/>
            <person name="Hutchinson M.I."/>
            <person name="Powell A.J."/>
            <person name="Barry K."/>
            <person name="Miller A.N."/>
            <person name="Grigoriev I.V."/>
            <person name="Debuchy R."/>
            <person name="Gladieux P."/>
            <person name="Hiltunen Thoren M."/>
            <person name="Johannesson H."/>
        </authorList>
    </citation>
    <scope>NUCLEOTIDE SEQUENCE</scope>
    <source>
        <strain evidence="2">CBS 626.80</strain>
    </source>
</reference>
<feature type="non-terminal residue" evidence="2">
    <location>
        <position position="176"/>
    </location>
</feature>
<proteinExistence type="predicted"/>
<gene>
    <name evidence="2" type="ORF">QBC32DRAFT_190983</name>
</gene>
<evidence type="ECO:0000256" key="1">
    <source>
        <dbReference type="SAM" id="MobiDB-lite"/>
    </source>
</evidence>
<keyword evidence="3" id="KW-1185">Reference proteome</keyword>
<dbReference type="EMBL" id="MU859302">
    <property type="protein sequence ID" value="KAK3947887.1"/>
    <property type="molecule type" value="Genomic_DNA"/>
</dbReference>
<organism evidence="2 3">
    <name type="scientific">Pseudoneurospora amorphoporcata</name>
    <dbReference type="NCBI Taxonomy" id="241081"/>
    <lineage>
        <taxon>Eukaryota</taxon>
        <taxon>Fungi</taxon>
        <taxon>Dikarya</taxon>
        <taxon>Ascomycota</taxon>
        <taxon>Pezizomycotina</taxon>
        <taxon>Sordariomycetes</taxon>
        <taxon>Sordariomycetidae</taxon>
        <taxon>Sordariales</taxon>
        <taxon>Sordariaceae</taxon>
        <taxon>Pseudoneurospora</taxon>
    </lineage>
</organism>
<evidence type="ECO:0000313" key="2">
    <source>
        <dbReference type="EMBL" id="KAK3947887.1"/>
    </source>
</evidence>
<protein>
    <submittedName>
        <fullName evidence="2">Uncharacterized protein</fullName>
    </submittedName>
</protein>
<sequence length="176" mass="20036">LRDENIVTTLKVNGWDDKKKDPKYLFDLVLSCIGRVTSEARSEVLAEFLSIKRASFDSMHAFLHRYTILRKRTITDAKFNIDDDLETNLLYNATKAHYPVDAKMWQQAIEDKTMTVNYLMSKLSDIGNTEKRMSTNLTVQVKTTGTANTANNTNNKDSKGGRTRDEKIACTSCDKK</sequence>
<dbReference type="AlphaFoldDB" id="A0AAN6NL64"/>
<comment type="caution">
    <text evidence="2">The sequence shown here is derived from an EMBL/GenBank/DDBJ whole genome shotgun (WGS) entry which is preliminary data.</text>
</comment>
<evidence type="ECO:0000313" key="3">
    <source>
        <dbReference type="Proteomes" id="UP001303222"/>
    </source>
</evidence>
<name>A0AAN6NL64_9PEZI</name>
<reference evidence="2" key="2">
    <citation type="submission" date="2023-06" db="EMBL/GenBank/DDBJ databases">
        <authorList>
            <consortium name="Lawrence Berkeley National Laboratory"/>
            <person name="Mondo S.J."/>
            <person name="Hensen N."/>
            <person name="Bonometti L."/>
            <person name="Westerberg I."/>
            <person name="Brannstrom I.O."/>
            <person name="Guillou S."/>
            <person name="Cros-Aarteil S."/>
            <person name="Calhoun S."/>
            <person name="Haridas S."/>
            <person name="Kuo A."/>
            <person name="Pangilinan J."/>
            <person name="Riley R."/>
            <person name="Labutti K."/>
            <person name="Andreopoulos B."/>
            <person name="Lipzen A."/>
            <person name="Chen C."/>
            <person name="Yanf M."/>
            <person name="Daum C."/>
            <person name="Ng V."/>
            <person name="Clum A."/>
            <person name="Steindorff A."/>
            <person name="Ohm R."/>
            <person name="Martin F."/>
            <person name="Silar P."/>
            <person name="Natvig D."/>
            <person name="Lalanne C."/>
            <person name="Gautier V."/>
            <person name="Ament-Velasquez S.L."/>
            <person name="Kruys A."/>
            <person name="Hutchinson M.I."/>
            <person name="Powell A.J."/>
            <person name="Barry K."/>
            <person name="Miller A.N."/>
            <person name="Grigoriev I.V."/>
            <person name="Debuchy R."/>
            <person name="Gladieux P."/>
            <person name="Thoren M.H."/>
            <person name="Johannesson H."/>
        </authorList>
    </citation>
    <scope>NUCLEOTIDE SEQUENCE</scope>
    <source>
        <strain evidence="2">CBS 626.80</strain>
    </source>
</reference>
<feature type="region of interest" description="Disordered" evidence="1">
    <location>
        <begin position="144"/>
        <end position="176"/>
    </location>
</feature>
<feature type="non-terminal residue" evidence="2">
    <location>
        <position position="1"/>
    </location>
</feature>